<evidence type="ECO:0000313" key="3">
    <source>
        <dbReference type="Proteomes" id="UP000310108"/>
    </source>
</evidence>
<evidence type="ECO:0000256" key="1">
    <source>
        <dbReference type="SAM" id="Phobius"/>
    </source>
</evidence>
<proteinExistence type="predicted"/>
<feature type="transmembrane region" description="Helical" evidence="1">
    <location>
        <begin position="64"/>
        <end position="81"/>
    </location>
</feature>
<sequence length="145" mass="15509">MPSGDYDIWDNIVNLDDYFMAPLNEPRLGLTRATQCTNGTIMHAWETTADELSGRALACAKDKLAALAGVATIIIGLVLGNSVRDRYLAGLLGVSACPVMILETGEQRRARGPSPNIVHHHVFVSLAELAKAGLVPLAEEAAMIK</sequence>
<gene>
    <name evidence="2" type="ORF">CTA1_1727</name>
</gene>
<organism evidence="2 3">
    <name type="scientific">Colletotrichum tanaceti</name>
    <dbReference type="NCBI Taxonomy" id="1306861"/>
    <lineage>
        <taxon>Eukaryota</taxon>
        <taxon>Fungi</taxon>
        <taxon>Dikarya</taxon>
        <taxon>Ascomycota</taxon>
        <taxon>Pezizomycotina</taxon>
        <taxon>Sordariomycetes</taxon>
        <taxon>Hypocreomycetidae</taxon>
        <taxon>Glomerellales</taxon>
        <taxon>Glomerellaceae</taxon>
        <taxon>Colletotrichum</taxon>
        <taxon>Colletotrichum destructivum species complex</taxon>
    </lineage>
</organism>
<keyword evidence="1" id="KW-0812">Transmembrane</keyword>
<protein>
    <submittedName>
        <fullName evidence="2">Uncharacterized protein</fullName>
    </submittedName>
</protein>
<name>A0A4U6X015_9PEZI</name>
<evidence type="ECO:0000313" key="2">
    <source>
        <dbReference type="EMBL" id="TKW48223.1"/>
    </source>
</evidence>
<dbReference type="EMBL" id="PJEX01001390">
    <property type="protein sequence ID" value="TKW48223.1"/>
    <property type="molecule type" value="Genomic_DNA"/>
</dbReference>
<reference evidence="2 3" key="1">
    <citation type="journal article" date="2019" name="PLoS ONE">
        <title>Comparative genome analysis indicates high evolutionary potential of pathogenicity genes in Colletotrichum tanaceti.</title>
        <authorList>
            <person name="Lelwala R.V."/>
            <person name="Korhonen P.K."/>
            <person name="Young N.D."/>
            <person name="Scott J.B."/>
            <person name="Ades P.A."/>
            <person name="Gasser R.B."/>
            <person name="Taylor P.W.J."/>
        </authorList>
    </citation>
    <scope>NUCLEOTIDE SEQUENCE [LARGE SCALE GENOMIC DNA]</scope>
    <source>
        <strain evidence="2">BRIP57314</strain>
    </source>
</reference>
<keyword evidence="1" id="KW-0472">Membrane</keyword>
<dbReference type="Proteomes" id="UP000310108">
    <property type="component" value="Unassembled WGS sequence"/>
</dbReference>
<comment type="caution">
    <text evidence="2">The sequence shown here is derived from an EMBL/GenBank/DDBJ whole genome shotgun (WGS) entry which is preliminary data.</text>
</comment>
<accession>A0A4U6X015</accession>
<keyword evidence="1" id="KW-1133">Transmembrane helix</keyword>
<keyword evidence="3" id="KW-1185">Reference proteome</keyword>
<dbReference type="AlphaFoldDB" id="A0A4U6X015"/>